<sequence length="183" mass="20399">MMPSTVTPEFPAAGEFHLSLRVADLGRSTRFYSAFLGVSPKDSTARYSTFIVPHLRLNLVLLVNDRDEALDTYSLYHLGLGVAGKAEMLAAYHAAVAVGAEIVKPPRTTWRGIPLHELWLRDPTGYLIEVYARLTDEELAEMPADKEPVFLLDGQTEQSEHQTKEIDHVDPELHDARSGNRST</sequence>
<name>A0A096CYP7_COMTE</name>
<dbReference type="PANTHER" id="PTHR41294:SF1">
    <property type="entry name" value="CADMIUM-INDUCED PROTEIN CADI"/>
    <property type="match status" value="1"/>
</dbReference>
<comment type="caution">
    <text evidence="3">The sequence shown here is derived from an EMBL/GenBank/DDBJ whole genome shotgun (WGS) entry which is preliminary data.</text>
</comment>
<protein>
    <submittedName>
        <fullName evidence="3">Glyoxalase</fullName>
    </submittedName>
</protein>
<feature type="region of interest" description="Disordered" evidence="1">
    <location>
        <begin position="151"/>
        <end position="183"/>
    </location>
</feature>
<organism evidence="3 4">
    <name type="scientific">Comamonas testosteroni</name>
    <name type="common">Pseudomonas testosteroni</name>
    <dbReference type="NCBI Taxonomy" id="285"/>
    <lineage>
        <taxon>Bacteria</taxon>
        <taxon>Pseudomonadati</taxon>
        <taxon>Pseudomonadota</taxon>
        <taxon>Betaproteobacteria</taxon>
        <taxon>Burkholderiales</taxon>
        <taxon>Comamonadaceae</taxon>
        <taxon>Comamonas</taxon>
    </lineage>
</organism>
<dbReference type="PROSITE" id="PS51819">
    <property type="entry name" value="VOC"/>
    <property type="match status" value="1"/>
</dbReference>
<dbReference type="GO" id="GO:0046686">
    <property type="term" value="P:response to cadmium ion"/>
    <property type="evidence" value="ECO:0007669"/>
    <property type="project" value="TreeGrafter"/>
</dbReference>
<dbReference type="EMBL" id="AWOR01000066">
    <property type="protein sequence ID" value="KGH27052.1"/>
    <property type="molecule type" value="Genomic_DNA"/>
</dbReference>
<gene>
    <name evidence="3" type="ORF">P353_19450</name>
</gene>
<dbReference type="Pfam" id="PF00903">
    <property type="entry name" value="Glyoxalase"/>
    <property type="match status" value="1"/>
</dbReference>
<dbReference type="SUPFAM" id="SSF54593">
    <property type="entry name" value="Glyoxalase/Bleomycin resistance protein/Dihydroxybiphenyl dioxygenase"/>
    <property type="match status" value="1"/>
</dbReference>
<dbReference type="AlphaFoldDB" id="A0A096CYP7"/>
<dbReference type="Gene3D" id="3.10.180.10">
    <property type="entry name" value="2,3-Dihydroxybiphenyl 1,2-Dioxygenase, domain 1"/>
    <property type="match status" value="1"/>
</dbReference>
<proteinExistence type="predicted"/>
<dbReference type="InterPro" id="IPR029068">
    <property type="entry name" value="Glyas_Bleomycin-R_OHBP_Dase"/>
</dbReference>
<evidence type="ECO:0000259" key="2">
    <source>
        <dbReference type="PROSITE" id="PS51819"/>
    </source>
</evidence>
<dbReference type="InterPro" id="IPR052393">
    <property type="entry name" value="Cadmium-induced_rsp"/>
</dbReference>
<dbReference type="InterPro" id="IPR004360">
    <property type="entry name" value="Glyas_Fos-R_dOase_dom"/>
</dbReference>
<dbReference type="RefSeq" id="WP_232776700.1">
    <property type="nucleotide sequence ID" value="NZ_AWOR01000066.1"/>
</dbReference>
<feature type="compositionally biased region" description="Basic and acidic residues" evidence="1">
    <location>
        <begin position="158"/>
        <end position="183"/>
    </location>
</feature>
<evidence type="ECO:0000256" key="1">
    <source>
        <dbReference type="SAM" id="MobiDB-lite"/>
    </source>
</evidence>
<dbReference type="PANTHER" id="PTHR41294">
    <property type="entry name" value="CADMIUM-INDUCED PROTEIN CADI"/>
    <property type="match status" value="1"/>
</dbReference>
<dbReference type="Proteomes" id="UP000029553">
    <property type="component" value="Unassembled WGS sequence"/>
</dbReference>
<evidence type="ECO:0000313" key="3">
    <source>
        <dbReference type="EMBL" id="KGH27052.1"/>
    </source>
</evidence>
<feature type="domain" description="VOC" evidence="2">
    <location>
        <begin position="14"/>
        <end position="133"/>
    </location>
</feature>
<accession>A0A096CYP7</accession>
<evidence type="ECO:0000313" key="4">
    <source>
        <dbReference type="Proteomes" id="UP000029553"/>
    </source>
</evidence>
<reference evidence="3 4" key="1">
    <citation type="submission" date="2013-09" db="EMBL/GenBank/DDBJ databases">
        <title>High correlation between genotypes and phenotypes of environmental bacteria Comamonas testosteroni strains.</title>
        <authorList>
            <person name="Liu L."/>
            <person name="Zhu W."/>
            <person name="Xia X."/>
            <person name="Xu B."/>
            <person name="Luo M."/>
            <person name="Wang G."/>
        </authorList>
    </citation>
    <scope>NUCLEOTIDE SEQUENCE [LARGE SCALE GENOMIC DNA]</scope>
    <source>
        <strain evidence="3 4">JL40</strain>
    </source>
</reference>
<dbReference type="InterPro" id="IPR037523">
    <property type="entry name" value="VOC_core"/>
</dbReference>